<evidence type="ECO:0008006" key="4">
    <source>
        <dbReference type="Google" id="ProtNLM"/>
    </source>
</evidence>
<name>A0A5N7A011_9EURO</name>
<dbReference type="AlphaFoldDB" id="A0A5N7A011"/>
<reference evidence="2 3" key="1">
    <citation type="submission" date="2019-04" db="EMBL/GenBank/DDBJ databases">
        <title>Friends and foes A comparative genomics studyof 23 Aspergillus species from section Flavi.</title>
        <authorList>
            <consortium name="DOE Joint Genome Institute"/>
            <person name="Kjaerbolling I."/>
            <person name="Vesth T."/>
            <person name="Frisvad J.C."/>
            <person name="Nybo J.L."/>
            <person name="Theobald S."/>
            <person name="Kildgaard S."/>
            <person name="Isbrandt T."/>
            <person name="Kuo A."/>
            <person name="Sato A."/>
            <person name="Lyhne E.K."/>
            <person name="Kogle M.E."/>
            <person name="Wiebenga A."/>
            <person name="Kun R.S."/>
            <person name="Lubbers R.J."/>
            <person name="Makela M.R."/>
            <person name="Barry K."/>
            <person name="Chovatia M."/>
            <person name="Clum A."/>
            <person name="Daum C."/>
            <person name="Haridas S."/>
            <person name="He G."/>
            <person name="LaButti K."/>
            <person name="Lipzen A."/>
            <person name="Mondo S."/>
            <person name="Riley R."/>
            <person name="Salamov A."/>
            <person name="Simmons B.A."/>
            <person name="Magnuson J.K."/>
            <person name="Henrissat B."/>
            <person name="Mortensen U.H."/>
            <person name="Larsen T.O."/>
            <person name="Devries R.P."/>
            <person name="Grigoriev I.V."/>
            <person name="Machida M."/>
            <person name="Baker S.E."/>
            <person name="Andersen M.R."/>
        </authorList>
    </citation>
    <scope>NUCLEOTIDE SEQUENCE [LARGE SCALE GENOMIC DNA]</scope>
    <source>
        <strain evidence="2 3">CBS 763.97</strain>
    </source>
</reference>
<organism evidence="2 3">
    <name type="scientific">Aspergillus caelatus</name>
    <dbReference type="NCBI Taxonomy" id="61420"/>
    <lineage>
        <taxon>Eukaryota</taxon>
        <taxon>Fungi</taxon>
        <taxon>Dikarya</taxon>
        <taxon>Ascomycota</taxon>
        <taxon>Pezizomycotina</taxon>
        <taxon>Eurotiomycetes</taxon>
        <taxon>Eurotiomycetidae</taxon>
        <taxon>Eurotiales</taxon>
        <taxon>Aspergillaceae</taxon>
        <taxon>Aspergillus</taxon>
        <taxon>Aspergillus subgen. Circumdati</taxon>
    </lineage>
</organism>
<keyword evidence="3" id="KW-1185">Reference proteome</keyword>
<feature type="signal peptide" evidence="1">
    <location>
        <begin position="1"/>
        <end position="17"/>
    </location>
</feature>
<dbReference type="GeneID" id="43651896"/>
<gene>
    <name evidence="2" type="ORF">BDV27DRAFT_130585</name>
</gene>
<keyword evidence="1" id="KW-0732">Signal</keyword>
<accession>A0A5N7A011</accession>
<proteinExistence type="predicted"/>
<dbReference type="Proteomes" id="UP000326268">
    <property type="component" value="Unassembled WGS sequence"/>
</dbReference>
<evidence type="ECO:0000313" key="2">
    <source>
        <dbReference type="EMBL" id="KAE8363015.1"/>
    </source>
</evidence>
<protein>
    <recommendedName>
        <fullName evidence="4">Hydrophobin</fullName>
    </recommendedName>
</protein>
<sequence>MRFFWLLSSLLVTATIAAPLTPEEMGCPPGGGVCTNPNGYSEQKIAEMAVQRAILRLASATGTSMQDLCAQLGKDKVLEGMRKDLPAIVSLCK</sequence>
<dbReference type="RefSeq" id="XP_031926096.1">
    <property type="nucleotide sequence ID" value="XM_032067450.1"/>
</dbReference>
<evidence type="ECO:0000256" key="1">
    <source>
        <dbReference type="SAM" id="SignalP"/>
    </source>
</evidence>
<evidence type="ECO:0000313" key="3">
    <source>
        <dbReference type="Proteomes" id="UP000326268"/>
    </source>
</evidence>
<dbReference type="OrthoDB" id="4520446at2759"/>
<dbReference type="EMBL" id="ML737687">
    <property type="protein sequence ID" value="KAE8363015.1"/>
    <property type="molecule type" value="Genomic_DNA"/>
</dbReference>
<feature type="chain" id="PRO_5024800835" description="Hydrophobin" evidence="1">
    <location>
        <begin position="18"/>
        <end position="93"/>
    </location>
</feature>